<dbReference type="PANTHER" id="PTHR35006:SF4">
    <property type="entry name" value="BLR7706 PROTEIN"/>
    <property type="match status" value="1"/>
</dbReference>
<protein>
    <submittedName>
        <fullName evidence="2">VOC family protein</fullName>
    </submittedName>
</protein>
<proteinExistence type="predicted"/>
<dbReference type="CDD" id="cd07262">
    <property type="entry name" value="VOC_like"/>
    <property type="match status" value="1"/>
</dbReference>
<dbReference type="EMBL" id="JAJUBB010000021">
    <property type="protein sequence ID" value="MDD1783611.1"/>
    <property type="molecule type" value="Genomic_DNA"/>
</dbReference>
<dbReference type="InterPro" id="IPR029068">
    <property type="entry name" value="Glyas_Bleomycin-R_OHBP_Dase"/>
</dbReference>
<evidence type="ECO:0000259" key="1">
    <source>
        <dbReference type="PROSITE" id="PS51819"/>
    </source>
</evidence>
<keyword evidence="3" id="KW-1185">Reference proteome</keyword>
<organism evidence="2 3">
    <name type="scientific">Enterovibrio qingdaonensis</name>
    <dbReference type="NCBI Taxonomy" id="2899818"/>
    <lineage>
        <taxon>Bacteria</taxon>
        <taxon>Pseudomonadati</taxon>
        <taxon>Pseudomonadota</taxon>
        <taxon>Gammaproteobacteria</taxon>
        <taxon>Vibrionales</taxon>
        <taxon>Vibrionaceae</taxon>
        <taxon>Enterovibrio</taxon>
    </lineage>
</organism>
<comment type="caution">
    <text evidence="2">The sequence shown here is derived from an EMBL/GenBank/DDBJ whole genome shotgun (WGS) entry which is preliminary data.</text>
</comment>
<accession>A0ABT5QRJ1</accession>
<dbReference type="PROSITE" id="PS51819">
    <property type="entry name" value="VOC"/>
    <property type="match status" value="1"/>
</dbReference>
<reference evidence="2" key="1">
    <citation type="submission" date="2021-12" db="EMBL/GenBank/DDBJ databases">
        <title>Enterovibrio ZSDZ35 sp. nov. and Enterovibrio ZSDZ42 sp. nov., isolated from coastal seawater in Qingdao.</title>
        <authorList>
            <person name="Zhang P."/>
        </authorList>
    </citation>
    <scope>NUCLEOTIDE SEQUENCE</scope>
    <source>
        <strain evidence="2">ZSDZ35</strain>
    </source>
</reference>
<evidence type="ECO:0000313" key="2">
    <source>
        <dbReference type="EMBL" id="MDD1783611.1"/>
    </source>
</evidence>
<dbReference type="InterPro" id="IPR037523">
    <property type="entry name" value="VOC_core"/>
</dbReference>
<gene>
    <name evidence="2" type="ORF">LRP49_20765</name>
</gene>
<dbReference type="Gene3D" id="3.10.180.10">
    <property type="entry name" value="2,3-Dihydroxybiphenyl 1,2-Dioxygenase, domain 1"/>
    <property type="match status" value="1"/>
</dbReference>
<dbReference type="Pfam" id="PF00903">
    <property type="entry name" value="Glyoxalase"/>
    <property type="match status" value="1"/>
</dbReference>
<sequence>MLNHVSVGTNQFQPAVKFYDAVMGALSIERSYLIENTAAAYGVNFEFWVTLPCNNKASAGNGVHVAFTAPSNDAVDAFYLAAMELGGSCEGKPGFRPEYGPTYYAAYVKDLDGNKIEAVSMT</sequence>
<dbReference type="RefSeq" id="WP_274144602.1">
    <property type="nucleotide sequence ID" value="NZ_JAJUBB010000021.1"/>
</dbReference>
<evidence type="ECO:0000313" key="3">
    <source>
        <dbReference type="Proteomes" id="UP001149821"/>
    </source>
</evidence>
<dbReference type="SUPFAM" id="SSF54593">
    <property type="entry name" value="Glyoxalase/Bleomycin resistance protein/Dihydroxybiphenyl dioxygenase"/>
    <property type="match status" value="1"/>
</dbReference>
<dbReference type="PANTHER" id="PTHR35006">
    <property type="entry name" value="GLYOXALASE FAMILY PROTEIN (AFU_ORTHOLOGUE AFUA_5G14830)"/>
    <property type="match status" value="1"/>
</dbReference>
<dbReference type="InterPro" id="IPR004360">
    <property type="entry name" value="Glyas_Fos-R_dOase_dom"/>
</dbReference>
<dbReference type="Proteomes" id="UP001149821">
    <property type="component" value="Unassembled WGS sequence"/>
</dbReference>
<name>A0ABT5QRJ1_9GAMM</name>
<feature type="domain" description="VOC" evidence="1">
    <location>
        <begin position="1"/>
        <end position="121"/>
    </location>
</feature>